<name>A0A927WRM0_SELRU</name>
<dbReference type="GO" id="GO:0015926">
    <property type="term" value="F:glucosidase activity"/>
    <property type="evidence" value="ECO:0007669"/>
    <property type="project" value="InterPro"/>
</dbReference>
<dbReference type="EC" id="3.2.1.89" evidence="4"/>
<feature type="domain" description="Bacterial Ig-like" evidence="5">
    <location>
        <begin position="401"/>
        <end position="457"/>
    </location>
</feature>
<dbReference type="Gene3D" id="2.60.120.260">
    <property type="entry name" value="Galactose-binding domain-like"/>
    <property type="match status" value="1"/>
</dbReference>
<dbReference type="Gene3D" id="3.20.20.80">
    <property type="entry name" value="Glycosidases"/>
    <property type="match status" value="1"/>
</dbReference>
<evidence type="ECO:0000259" key="5">
    <source>
        <dbReference type="Pfam" id="PF07532"/>
    </source>
</evidence>
<comment type="similarity">
    <text evidence="1 4">Belongs to the glycosyl hydrolase 53 family.</text>
</comment>
<protein>
    <recommendedName>
        <fullName evidence="4">Arabinogalactan endo-beta-1,4-galactanase</fullName>
        <ecNumber evidence="4">3.2.1.89</ecNumber>
    </recommendedName>
</protein>
<dbReference type="InterPro" id="IPR011081">
    <property type="entry name" value="Big_4"/>
</dbReference>
<dbReference type="InterPro" id="IPR017853">
    <property type="entry name" value="GH"/>
</dbReference>
<reference evidence="6" key="1">
    <citation type="submission" date="2019-04" db="EMBL/GenBank/DDBJ databases">
        <title>Evolution of Biomass-Degrading Anaerobic Consortia Revealed by Metagenomics.</title>
        <authorList>
            <person name="Peng X."/>
        </authorList>
    </citation>
    <scope>NUCLEOTIDE SEQUENCE</scope>
    <source>
        <strain evidence="6">SIG240</strain>
    </source>
</reference>
<evidence type="ECO:0000256" key="4">
    <source>
        <dbReference type="RuleBase" id="RU361192"/>
    </source>
</evidence>
<dbReference type="GO" id="GO:0031218">
    <property type="term" value="F:arabinogalactan endo-1,4-beta-galactosidase activity"/>
    <property type="evidence" value="ECO:0007669"/>
    <property type="project" value="UniProtKB-EC"/>
</dbReference>
<dbReference type="GO" id="GO:0045490">
    <property type="term" value="P:pectin catabolic process"/>
    <property type="evidence" value="ECO:0007669"/>
    <property type="project" value="TreeGrafter"/>
</dbReference>
<dbReference type="Pfam" id="PF07745">
    <property type="entry name" value="Glyco_hydro_53"/>
    <property type="match status" value="1"/>
</dbReference>
<comment type="caution">
    <text evidence="6">The sequence shown here is derived from an EMBL/GenBank/DDBJ whole genome shotgun (WGS) entry which is preliminary data.</text>
</comment>
<dbReference type="PANTHER" id="PTHR34983:SF2">
    <property type="entry name" value="ENDO-BETA-1,4-GALACTANASE"/>
    <property type="match status" value="1"/>
</dbReference>
<dbReference type="PANTHER" id="PTHR34983">
    <property type="entry name" value="ARABINOGALACTAN ENDO-BETA-1,4-GALACTANASE A"/>
    <property type="match status" value="1"/>
</dbReference>
<evidence type="ECO:0000256" key="3">
    <source>
        <dbReference type="ARBA" id="ARBA00023295"/>
    </source>
</evidence>
<evidence type="ECO:0000256" key="2">
    <source>
        <dbReference type="ARBA" id="ARBA00022801"/>
    </source>
</evidence>
<keyword evidence="2 4" id="KW-0378">Hydrolase</keyword>
<dbReference type="Proteomes" id="UP000761380">
    <property type="component" value="Unassembled WGS sequence"/>
</dbReference>
<dbReference type="EMBL" id="SVBY01000014">
    <property type="protein sequence ID" value="MBE6092194.1"/>
    <property type="molecule type" value="Genomic_DNA"/>
</dbReference>
<evidence type="ECO:0000313" key="6">
    <source>
        <dbReference type="EMBL" id="MBE6092194.1"/>
    </source>
</evidence>
<organism evidence="6 7">
    <name type="scientific">Selenomonas ruminantium</name>
    <dbReference type="NCBI Taxonomy" id="971"/>
    <lineage>
        <taxon>Bacteria</taxon>
        <taxon>Bacillati</taxon>
        <taxon>Bacillota</taxon>
        <taxon>Negativicutes</taxon>
        <taxon>Selenomonadales</taxon>
        <taxon>Selenomonadaceae</taxon>
        <taxon>Selenomonas</taxon>
    </lineage>
</organism>
<dbReference type="Pfam" id="PF07532">
    <property type="entry name" value="Big_4"/>
    <property type="match status" value="1"/>
</dbReference>
<comment type="catalytic activity">
    <reaction evidence="4">
        <text>The enzyme specifically hydrolyzes (1-&gt;4)-beta-D-galactosidic linkages in type I arabinogalactans.</text>
        <dbReference type="EC" id="3.2.1.89"/>
    </reaction>
</comment>
<dbReference type="InterPro" id="IPR011683">
    <property type="entry name" value="Glyco_hydro_53"/>
</dbReference>
<evidence type="ECO:0000256" key="1">
    <source>
        <dbReference type="ARBA" id="ARBA00010687"/>
    </source>
</evidence>
<keyword evidence="3 4" id="KW-0326">Glycosidase</keyword>
<keyword evidence="4" id="KW-0732">Signal</keyword>
<feature type="chain" id="PRO_5038158534" description="Arabinogalactan endo-beta-1,4-galactanase" evidence="4">
    <location>
        <begin position="28"/>
        <end position="615"/>
    </location>
</feature>
<evidence type="ECO:0000313" key="7">
    <source>
        <dbReference type="Proteomes" id="UP000761380"/>
    </source>
</evidence>
<sequence length="615" mass="67594">MRKSMLKSLVLSAVAAGSLWMASSADAAVQVNPIPNLSDNFIKGADVSMLPEMESLGAKFYDTDGTQMDELQIMKNHGINWIRLRIWNDPKAGPGGGGNTDEARAIAMTKRAHALGLKVLIDFHYSDWWADPGKQVTPKAWEKHSKEQLVKDVHDYTAKVVRNFQQAGCEPEMIQIGNEVKSGMLWPIGKLPSTDNDKAFSELLNAGLKAVRETAPNVKLMVHLPDGGDNAFYRSFFDSITKNGVKDFDIIGLSYYPFWHGTLEQLQNNLNDISARYQKDVIVVETAFGYTNENFDKQKNCYGPAEEQIGGFRSTVQGQASGLRAVMERLANVPNGRGTGMFYWEPDWYAVEGAGWKTGEGNEWDNLAMFDKNGKALDSWEVFTKVSDKNGKTVTAKVREIDNCAVTGGVGMPVSLPEKVMVTYTDDHAEKLAVNWQTPRPTYEKEGTYTVKGTVAGINQPVSCTVTVIKKANLLVNGDFEKVNLDGWTITGDKSAVDAVSKAGDSLGQGSMHYWADKDFAFVAQQEVTGLKDGKYTVAVSTQGGGGQSKYELFIIGDNGERKAAAITDTGWNKWQTVEIKDVVVKNGKATIGVEMQAKAGSWGSLDNFEFYLQQ</sequence>
<gene>
    <name evidence="6" type="ORF">E7201_03290</name>
</gene>
<dbReference type="AlphaFoldDB" id="A0A927WRM0"/>
<feature type="signal peptide" evidence="4">
    <location>
        <begin position="1"/>
        <end position="27"/>
    </location>
</feature>
<dbReference type="SUPFAM" id="SSF51445">
    <property type="entry name" value="(Trans)glycosidases"/>
    <property type="match status" value="1"/>
</dbReference>
<proteinExistence type="inferred from homology"/>
<accession>A0A927WRM0</accession>